<dbReference type="Proteomes" id="UP000177693">
    <property type="component" value="Unassembled WGS sequence"/>
</dbReference>
<proteinExistence type="predicted"/>
<accession>A0A1F6Y6T7</accession>
<gene>
    <name evidence="1" type="ORF">A3I23_01050</name>
</gene>
<organism evidence="1 2">
    <name type="scientific">Candidatus Nomurabacteria bacterium RIFCSPLOWO2_02_FULL_40_67</name>
    <dbReference type="NCBI Taxonomy" id="1801787"/>
    <lineage>
        <taxon>Bacteria</taxon>
        <taxon>Candidatus Nomuraibacteriota</taxon>
    </lineage>
</organism>
<comment type="caution">
    <text evidence="1">The sequence shown here is derived from an EMBL/GenBank/DDBJ whole genome shotgun (WGS) entry which is preliminary data.</text>
</comment>
<dbReference type="AlphaFoldDB" id="A0A1F6Y6T7"/>
<sequence length="70" mass="7981">MRPRFRSGYSIPPLYQMRRRGAKVKGRSRLRPALKMYSLSRKPAGLSLLLNPMKELDYGVELPLTAVPPP</sequence>
<name>A0A1F6Y6T7_9BACT</name>
<evidence type="ECO:0000313" key="2">
    <source>
        <dbReference type="Proteomes" id="UP000177693"/>
    </source>
</evidence>
<evidence type="ECO:0000313" key="1">
    <source>
        <dbReference type="EMBL" id="OGJ02078.1"/>
    </source>
</evidence>
<reference evidence="1 2" key="1">
    <citation type="journal article" date="2016" name="Nat. Commun.">
        <title>Thousands of microbial genomes shed light on interconnected biogeochemical processes in an aquifer system.</title>
        <authorList>
            <person name="Anantharaman K."/>
            <person name="Brown C.T."/>
            <person name="Hug L.A."/>
            <person name="Sharon I."/>
            <person name="Castelle C.J."/>
            <person name="Probst A.J."/>
            <person name="Thomas B.C."/>
            <person name="Singh A."/>
            <person name="Wilkins M.J."/>
            <person name="Karaoz U."/>
            <person name="Brodie E.L."/>
            <person name="Williams K.H."/>
            <person name="Hubbard S.S."/>
            <person name="Banfield J.F."/>
        </authorList>
    </citation>
    <scope>NUCLEOTIDE SEQUENCE [LARGE SCALE GENOMIC DNA]</scope>
</reference>
<protein>
    <submittedName>
        <fullName evidence="1">Uncharacterized protein</fullName>
    </submittedName>
</protein>
<dbReference type="EMBL" id="MFVL01000006">
    <property type="protein sequence ID" value="OGJ02078.1"/>
    <property type="molecule type" value="Genomic_DNA"/>
</dbReference>